<dbReference type="Proteomes" id="UP000887540">
    <property type="component" value="Unplaced"/>
</dbReference>
<feature type="region of interest" description="Disordered" evidence="1">
    <location>
        <begin position="1"/>
        <end position="26"/>
    </location>
</feature>
<keyword evidence="2" id="KW-1185">Reference proteome</keyword>
<sequence>MAGGGEFLPKVGSQQDEQDVTQEPEVHGVDVEFVTVELTQLGKGLLDVVQVLDGLPEGGEHLLAVGLEFGIVEDGGGITKVPKMFKGPSGPGIDHQHVAKDFTTYSCHIDFGPQGGDVLLLFVSPVHHGGR</sequence>
<evidence type="ECO:0000313" key="3">
    <source>
        <dbReference type="WBParaSite" id="ACRNAN_scaffold30561.g14091.t1"/>
    </source>
</evidence>
<proteinExistence type="predicted"/>
<evidence type="ECO:0000256" key="1">
    <source>
        <dbReference type="SAM" id="MobiDB-lite"/>
    </source>
</evidence>
<name>A0A914DM92_9BILA</name>
<protein>
    <submittedName>
        <fullName evidence="3">Uncharacterized protein</fullName>
    </submittedName>
</protein>
<dbReference type="AlphaFoldDB" id="A0A914DM92"/>
<evidence type="ECO:0000313" key="2">
    <source>
        <dbReference type="Proteomes" id="UP000887540"/>
    </source>
</evidence>
<dbReference type="WBParaSite" id="ACRNAN_scaffold30561.g14091.t1">
    <property type="protein sequence ID" value="ACRNAN_scaffold30561.g14091.t1"/>
    <property type="gene ID" value="ACRNAN_scaffold30561.g14091"/>
</dbReference>
<accession>A0A914DM92</accession>
<organism evidence="2 3">
    <name type="scientific">Acrobeloides nanus</name>
    <dbReference type="NCBI Taxonomy" id="290746"/>
    <lineage>
        <taxon>Eukaryota</taxon>
        <taxon>Metazoa</taxon>
        <taxon>Ecdysozoa</taxon>
        <taxon>Nematoda</taxon>
        <taxon>Chromadorea</taxon>
        <taxon>Rhabditida</taxon>
        <taxon>Tylenchina</taxon>
        <taxon>Cephalobomorpha</taxon>
        <taxon>Cephaloboidea</taxon>
        <taxon>Cephalobidae</taxon>
        <taxon>Acrobeloides</taxon>
    </lineage>
</organism>
<reference evidence="3" key="1">
    <citation type="submission" date="2022-11" db="UniProtKB">
        <authorList>
            <consortium name="WormBaseParasite"/>
        </authorList>
    </citation>
    <scope>IDENTIFICATION</scope>
</reference>